<dbReference type="EMBL" id="OU343031">
    <property type="protein sequence ID" value="CAG7595639.1"/>
    <property type="molecule type" value="Genomic_DNA"/>
</dbReference>
<dbReference type="NCBIfam" id="TIGR02727">
    <property type="entry name" value="MTHFS_bact"/>
    <property type="match status" value="1"/>
</dbReference>
<comment type="cofactor">
    <cofactor evidence="1">
        <name>Mg(2+)</name>
        <dbReference type="ChEBI" id="CHEBI:18420"/>
    </cofactor>
</comment>
<protein>
    <recommendedName>
        <fullName evidence="1">5-formyltetrahydrofolate cyclo-ligase</fullName>
        <ecNumber evidence="1">6.3.3.2</ecNumber>
    </recommendedName>
</protein>
<keyword evidence="1" id="KW-0547">Nucleotide-binding</keyword>
<accession>A0A916NUD5</accession>
<evidence type="ECO:0000313" key="4">
    <source>
        <dbReference type="Proteomes" id="UP000693996"/>
    </source>
</evidence>
<evidence type="ECO:0000313" key="3">
    <source>
        <dbReference type="EMBL" id="CAG7595639.1"/>
    </source>
</evidence>
<dbReference type="EC" id="6.3.3.2" evidence="1"/>
<feature type="region of interest" description="Disordered" evidence="2">
    <location>
        <begin position="1"/>
        <end position="24"/>
    </location>
</feature>
<sequence length="207" mass="23370">MLKSIIHGSKLPSQENTTPSSEKKELRTRLLVKRMHFSRTPQRTWADIELAARLANILWWYSPCCVGLFWPVFAEFDVRAVVSRWLRGNATRRAALPVIVAQHAPMVYHAWTPSSPMKEGRHQIPVPAHEDSIVPDLLMVPCIGYDVSRYRLGYGGGYFDRTLAAWPNYAGSPVTVGIAYECLRISSLPHQAHDLPLDIIATDSICY</sequence>
<reference evidence="3" key="1">
    <citation type="submission" date="2021-06" db="EMBL/GenBank/DDBJ databases">
        <authorList>
            <person name="Szabo G."/>
        </authorList>
    </citation>
    <scope>NUCLEOTIDE SEQUENCE</scope>
    <source>
        <strain evidence="3">MYVALT</strain>
    </source>
</reference>
<keyword evidence="1" id="KW-0479">Metal-binding</keyword>
<comment type="catalytic activity">
    <reaction evidence="1">
        <text>(6S)-5-formyl-5,6,7,8-tetrahydrofolate + ATP = (6R)-5,10-methenyltetrahydrofolate + ADP + phosphate</text>
        <dbReference type="Rhea" id="RHEA:10488"/>
        <dbReference type="ChEBI" id="CHEBI:30616"/>
        <dbReference type="ChEBI" id="CHEBI:43474"/>
        <dbReference type="ChEBI" id="CHEBI:57455"/>
        <dbReference type="ChEBI" id="CHEBI:57457"/>
        <dbReference type="ChEBI" id="CHEBI:456216"/>
        <dbReference type="EC" id="6.3.3.2"/>
    </reaction>
</comment>
<evidence type="ECO:0000256" key="2">
    <source>
        <dbReference type="SAM" id="MobiDB-lite"/>
    </source>
</evidence>
<dbReference type="PANTHER" id="PTHR23407:SF1">
    <property type="entry name" value="5-FORMYLTETRAHYDROFOLATE CYCLO-LIGASE"/>
    <property type="match status" value="1"/>
</dbReference>
<dbReference type="RefSeq" id="WP_216796335.1">
    <property type="nucleotide sequence ID" value="NZ_OU343031.1"/>
</dbReference>
<gene>
    <name evidence="3" type="ORF">MYVALT_G_00680</name>
</gene>
<dbReference type="InterPro" id="IPR002698">
    <property type="entry name" value="FTHF_cligase"/>
</dbReference>
<keyword evidence="1" id="KW-0067">ATP-binding</keyword>
<dbReference type="Pfam" id="PF01812">
    <property type="entry name" value="5-FTHF_cyc-lig"/>
    <property type="match status" value="1"/>
</dbReference>
<dbReference type="Proteomes" id="UP000693996">
    <property type="component" value="Chromosome"/>
</dbReference>
<keyword evidence="3" id="KW-0436">Ligase</keyword>
<dbReference type="AlphaFoldDB" id="A0A916NUD5"/>
<comment type="similarity">
    <text evidence="1">Belongs to the 5-formyltetrahydrofolate cyclo-ligase family.</text>
</comment>
<dbReference type="PANTHER" id="PTHR23407">
    <property type="entry name" value="ATPASE INHIBITOR/5-FORMYLTETRAHYDROFOLATE CYCLO-LIGASE"/>
    <property type="match status" value="1"/>
</dbReference>
<dbReference type="GO" id="GO:0030272">
    <property type="term" value="F:5-formyltetrahydrofolate cyclo-ligase activity"/>
    <property type="evidence" value="ECO:0007669"/>
    <property type="project" value="UniProtKB-EC"/>
</dbReference>
<dbReference type="KEGG" id="vtr:MYVALT_G_00680"/>
<organism evidence="3 4">
    <name type="scientific">Candidatus Vallotiella hemipterorum</name>
    <dbReference type="NCBI Taxonomy" id="1177213"/>
    <lineage>
        <taxon>Bacteria</taxon>
        <taxon>Pseudomonadati</taxon>
        <taxon>Pseudomonadota</taxon>
        <taxon>Betaproteobacteria</taxon>
        <taxon>Burkholderiales</taxon>
        <taxon>Burkholderiaceae</taxon>
        <taxon>Candidatus Vallotiella</taxon>
    </lineage>
</organism>
<dbReference type="GO" id="GO:0046872">
    <property type="term" value="F:metal ion binding"/>
    <property type="evidence" value="ECO:0007669"/>
    <property type="project" value="UniProtKB-KW"/>
</dbReference>
<proteinExistence type="inferred from homology"/>
<dbReference type="GO" id="GO:0009396">
    <property type="term" value="P:folic acid-containing compound biosynthetic process"/>
    <property type="evidence" value="ECO:0007669"/>
    <property type="project" value="TreeGrafter"/>
</dbReference>
<evidence type="ECO:0000256" key="1">
    <source>
        <dbReference type="RuleBase" id="RU361279"/>
    </source>
</evidence>
<feature type="compositionally biased region" description="Polar residues" evidence="2">
    <location>
        <begin position="11"/>
        <end position="20"/>
    </location>
</feature>
<keyword evidence="4" id="KW-1185">Reference proteome</keyword>
<dbReference type="PIRSF" id="PIRSF006806">
    <property type="entry name" value="FTHF_cligase"/>
    <property type="match status" value="1"/>
</dbReference>
<dbReference type="GO" id="GO:0005524">
    <property type="term" value="F:ATP binding"/>
    <property type="evidence" value="ECO:0007669"/>
    <property type="project" value="UniProtKB-KW"/>
</dbReference>
<dbReference type="GO" id="GO:0035999">
    <property type="term" value="P:tetrahydrofolate interconversion"/>
    <property type="evidence" value="ECO:0007669"/>
    <property type="project" value="TreeGrafter"/>
</dbReference>
<keyword evidence="1" id="KW-0460">Magnesium</keyword>
<name>A0A916NUD5_9BURK</name>